<reference evidence="1 2" key="1">
    <citation type="submission" date="2017-01" db="EMBL/GenBank/DDBJ databases">
        <authorList>
            <person name="Mah S.A."/>
            <person name="Swanson W.J."/>
            <person name="Moy G.W."/>
            <person name="Vacquier V.D."/>
        </authorList>
    </citation>
    <scope>NUCLEOTIDE SEQUENCE [LARGE SCALE GENOMIC DNA]</scope>
</reference>
<evidence type="ECO:0000313" key="1">
    <source>
        <dbReference type="EMBL" id="AQT28820.1"/>
    </source>
</evidence>
<dbReference type="EMBL" id="KY448244">
    <property type="protein sequence ID" value="AQT28820.1"/>
    <property type="molecule type" value="Genomic_DNA"/>
</dbReference>
<keyword evidence="2" id="KW-1185">Reference proteome</keyword>
<protein>
    <submittedName>
        <fullName evidence="1">Uncharacterized protein</fullName>
    </submittedName>
</protein>
<dbReference type="Proteomes" id="UP000221250">
    <property type="component" value="Segment"/>
</dbReference>
<name>A0A1S6L3R5_9CAUD</name>
<gene>
    <name evidence="1" type="ORF">YOLOSWAG_281</name>
</gene>
<sequence>MKVPPIEATSFFLEPPRETECRQKHQAQGPKETVADSASDVAGSIVTLSAERTSVIYTSDGTLVRY</sequence>
<evidence type="ECO:0000313" key="2">
    <source>
        <dbReference type="Proteomes" id="UP000221250"/>
    </source>
</evidence>
<proteinExistence type="predicted"/>
<organism evidence="1 2">
    <name type="scientific">Erwinia phage vB_EamM_Yoloswag</name>
    <dbReference type="NCBI Taxonomy" id="1958956"/>
    <lineage>
        <taxon>Viruses</taxon>
        <taxon>Duplodnaviria</taxon>
        <taxon>Heunggongvirae</taxon>
        <taxon>Uroviricota</taxon>
        <taxon>Caudoviricetes</taxon>
        <taxon>Yoloswagvirus</taxon>
        <taxon>Yoloswagvirus yoloswag</taxon>
    </lineage>
</organism>
<accession>A0A1S6L3R5</accession>